<dbReference type="SMART" id="SM00382">
    <property type="entry name" value="AAA"/>
    <property type="match status" value="1"/>
</dbReference>
<dbReference type="InterPro" id="IPR019734">
    <property type="entry name" value="TPR_rpt"/>
</dbReference>
<dbReference type="EMBL" id="JACHJR010000001">
    <property type="protein sequence ID" value="MBB4950752.1"/>
    <property type="molecule type" value="Genomic_DNA"/>
</dbReference>
<dbReference type="InterPro" id="IPR011990">
    <property type="entry name" value="TPR-like_helical_dom_sf"/>
</dbReference>
<comment type="caution">
    <text evidence="2">The sequence shown here is derived from an EMBL/GenBank/DDBJ whole genome shotgun (WGS) entry which is preliminary data.</text>
</comment>
<protein>
    <submittedName>
        <fullName evidence="2">Tetratricopeptide (TPR) repeat protein</fullName>
    </submittedName>
</protein>
<dbReference type="PRINTS" id="PR00364">
    <property type="entry name" value="DISEASERSIST"/>
</dbReference>
<proteinExistence type="predicted"/>
<dbReference type="InterPro" id="IPR003593">
    <property type="entry name" value="AAA+_ATPase"/>
</dbReference>
<dbReference type="RefSeq" id="WP_184922218.1">
    <property type="nucleotide sequence ID" value="NZ_JACHJR010000001.1"/>
</dbReference>
<dbReference type="PANTHER" id="PTHR47691:SF3">
    <property type="entry name" value="HTH-TYPE TRANSCRIPTIONAL REGULATOR RV0890C-RELATED"/>
    <property type="match status" value="1"/>
</dbReference>
<dbReference type="SUPFAM" id="SSF52540">
    <property type="entry name" value="P-loop containing nucleoside triphosphate hydrolases"/>
    <property type="match status" value="1"/>
</dbReference>
<dbReference type="Gene3D" id="3.40.50.300">
    <property type="entry name" value="P-loop containing nucleotide triphosphate hydrolases"/>
    <property type="match status" value="1"/>
</dbReference>
<dbReference type="InterPro" id="IPR027417">
    <property type="entry name" value="P-loop_NTPase"/>
</dbReference>
<evidence type="ECO:0000259" key="1">
    <source>
        <dbReference type="SMART" id="SM00382"/>
    </source>
</evidence>
<dbReference type="Gene3D" id="1.25.40.10">
    <property type="entry name" value="Tetratricopeptide repeat domain"/>
    <property type="match status" value="2"/>
</dbReference>
<dbReference type="AlphaFoldDB" id="A0A7W7SIJ6"/>
<accession>A0A7W7SIJ6</accession>
<organism evidence="2 3">
    <name type="scientific">Kitasatospora gansuensis</name>
    <dbReference type="NCBI Taxonomy" id="258050"/>
    <lineage>
        <taxon>Bacteria</taxon>
        <taxon>Bacillati</taxon>
        <taxon>Actinomycetota</taxon>
        <taxon>Actinomycetes</taxon>
        <taxon>Kitasatosporales</taxon>
        <taxon>Streptomycetaceae</taxon>
        <taxon>Kitasatospora</taxon>
    </lineage>
</organism>
<dbReference type="SMART" id="SM00028">
    <property type="entry name" value="TPR"/>
    <property type="match status" value="5"/>
</dbReference>
<dbReference type="Proteomes" id="UP000573327">
    <property type="component" value="Unassembled WGS sequence"/>
</dbReference>
<evidence type="ECO:0000313" key="3">
    <source>
        <dbReference type="Proteomes" id="UP000573327"/>
    </source>
</evidence>
<evidence type="ECO:0000313" key="2">
    <source>
        <dbReference type="EMBL" id="MBB4950752.1"/>
    </source>
</evidence>
<dbReference type="SUPFAM" id="SSF48452">
    <property type="entry name" value="TPR-like"/>
    <property type="match status" value="1"/>
</dbReference>
<reference evidence="2 3" key="1">
    <citation type="submission" date="2020-08" db="EMBL/GenBank/DDBJ databases">
        <title>Sequencing the genomes of 1000 actinobacteria strains.</title>
        <authorList>
            <person name="Klenk H.-P."/>
        </authorList>
    </citation>
    <scope>NUCLEOTIDE SEQUENCE [LARGE SCALE GENOMIC DNA]</scope>
    <source>
        <strain evidence="2 3">DSM 44786</strain>
    </source>
</reference>
<dbReference type="Pfam" id="PF13432">
    <property type="entry name" value="TPR_16"/>
    <property type="match status" value="2"/>
</dbReference>
<feature type="domain" description="AAA+ ATPase" evidence="1">
    <location>
        <begin position="181"/>
        <end position="336"/>
    </location>
</feature>
<sequence length="925" mass="98432">MDPSLRAGEPPLPTSDWIRNLIDGQVTARDVIQAGRIDQLTVAAPQTGRIAAAGLPARSRTFAGRAEELAALLALLAPDDTRPPPAAPAVRPERTLPELMERHGLVPWPPPQPSGPDGHDEDDSGLIWEMATPDGRIVPIPDNLRMFAVRSPSGQLLPIRHALWEQPGAGAPAGPAPEPDPASVVLVTGPAGIGKTELALQAAHLARAGKLFPGGELFVDLHGYRPERSLDPVRALGVLLVALGVSATDLPAGEAERAQLYRSLLAERAAEGRPTLVLLDNAASAGQVEPLLPGDGLTRVIVTSRHSFAPSGAQLLELAALDGPAALDVLQLTVRAVLGKPDGRFAREPEAAAELTWFCQNLPVALRMLGALIAQDRDQPLHEVVAELADLGTLLDDIADDEQTLRALIELSYRQLPADQARLLRLLALPGGPVGITDAATLNGTSEKATRKLLRALVSAHLVESGGSQETRWSLPLLTELFVLGLPGEHTEAREALTRLTLHWVDTVHAVVRDLTATAPRAGQPVAVLRTRALQWLDDNWTTAFLLAGGDGPPDLRLLLCHGLESYLERRHLIGYAVGNALVAVQIARELPTAELVPEVAAGMPFRPVLRDALNSLGAALLDVRQVTEAITCFEEAIASAREDEDLFGEAQSLTGLGQALSGLGRLDETLAAYRRAVRLLTGLDRPGQLATVRAMLGRCLLRTGEPEEALREFRALLALPGRKTRGEAELGIAEALSALGRPTEAIATLRTALDHHEHHADERATNRVRIRLGEVLIAADEPAEAVEVLKLAELTASTSGDHRLTGRAWLQLARAFRRLEQPDRAVQLLRNAAGAAVRPLDAELLVQVGNAHLDAEGELPEAVQVVQAAAACLETLGDLAGARALLTQLADGLADSHDDESEDGPEVAAFVAELRAAERAVGRP</sequence>
<dbReference type="PANTHER" id="PTHR47691">
    <property type="entry name" value="REGULATOR-RELATED"/>
    <property type="match status" value="1"/>
</dbReference>
<name>A0A7W7SIJ6_9ACTN</name>
<dbReference type="Pfam" id="PF13424">
    <property type="entry name" value="TPR_12"/>
    <property type="match status" value="1"/>
</dbReference>
<gene>
    <name evidence="2" type="ORF">F4556_006287</name>
</gene>
<keyword evidence="3" id="KW-1185">Reference proteome</keyword>